<feature type="transmembrane region" description="Helical" evidence="1">
    <location>
        <begin position="206"/>
        <end position="225"/>
    </location>
</feature>
<keyword evidence="1" id="KW-1133">Transmembrane helix</keyword>
<keyword evidence="1" id="KW-0812">Transmembrane</keyword>
<feature type="transmembrane region" description="Helical" evidence="1">
    <location>
        <begin position="119"/>
        <end position="147"/>
    </location>
</feature>
<evidence type="ECO:0000256" key="1">
    <source>
        <dbReference type="SAM" id="Phobius"/>
    </source>
</evidence>
<accession>A0ABX8BNP4</accession>
<protein>
    <submittedName>
        <fullName evidence="2">Uncharacterized protein</fullName>
    </submittedName>
</protein>
<feature type="transmembrane region" description="Helical" evidence="1">
    <location>
        <begin position="51"/>
        <end position="70"/>
    </location>
</feature>
<dbReference type="EMBL" id="CP074133">
    <property type="protein sequence ID" value="QUX22904.1"/>
    <property type="molecule type" value="Genomic_DNA"/>
</dbReference>
<feature type="transmembrane region" description="Helical" evidence="1">
    <location>
        <begin position="184"/>
        <end position="200"/>
    </location>
</feature>
<feature type="transmembrane region" description="Helical" evidence="1">
    <location>
        <begin position="24"/>
        <end position="44"/>
    </location>
</feature>
<proteinExistence type="predicted"/>
<name>A0ABX8BNP4_9ACTN</name>
<keyword evidence="1" id="KW-0472">Membrane</keyword>
<sequence>MTADDTGATAMAAFENTTSRWGRATMVAGLALSLAGPLYLAFFADLGLDAARIWVAFLAVAATFGVFWVLEPLTYYPILGPAAMYQAFMIGNISNKLLPAAVVAQASVDARPGTRRGDLTAVMAICGAATVHLTSLLVGVGLLGTWLISVLPAGLIEVARLYILPAVMGGVLVQCIVTMRRYRTTAIAVAAALAVQFALLPLAPGLALFSTALCVAVTMVLAWFLRDRRIVHGTAADNAPEPAPTPEEGRR</sequence>
<evidence type="ECO:0000313" key="2">
    <source>
        <dbReference type="EMBL" id="QUX22904.1"/>
    </source>
</evidence>
<dbReference type="RefSeq" id="WP_220564117.1">
    <property type="nucleotide sequence ID" value="NZ_CP074133.1"/>
</dbReference>
<evidence type="ECO:0000313" key="3">
    <source>
        <dbReference type="Proteomes" id="UP000676079"/>
    </source>
</evidence>
<reference evidence="2 3" key="1">
    <citation type="submission" date="2021-05" db="EMBL/GenBank/DDBJ databases">
        <title>Direct Submission.</title>
        <authorList>
            <person name="Li K."/>
            <person name="Gao J."/>
        </authorList>
    </citation>
    <scope>NUCLEOTIDE SEQUENCE [LARGE SCALE GENOMIC DNA]</scope>
    <source>
        <strain evidence="2 3">Mg02</strain>
    </source>
</reference>
<feature type="transmembrane region" description="Helical" evidence="1">
    <location>
        <begin position="159"/>
        <end position="177"/>
    </location>
</feature>
<keyword evidence="3" id="KW-1185">Reference proteome</keyword>
<gene>
    <name evidence="2" type="ORF">KGD84_00325</name>
</gene>
<organism evidence="2 3">
    <name type="scientific">Nocardiopsis changdeensis</name>
    <dbReference type="NCBI Taxonomy" id="2831969"/>
    <lineage>
        <taxon>Bacteria</taxon>
        <taxon>Bacillati</taxon>
        <taxon>Actinomycetota</taxon>
        <taxon>Actinomycetes</taxon>
        <taxon>Streptosporangiales</taxon>
        <taxon>Nocardiopsidaceae</taxon>
        <taxon>Nocardiopsis</taxon>
    </lineage>
</organism>
<dbReference type="Proteomes" id="UP000676079">
    <property type="component" value="Chromosome"/>
</dbReference>